<feature type="chain" id="PRO_5045350650" evidence="2">
    <location>
        <begin position="22"/>
        <end position="125"/>
    </location>
</feature>
<keyword evidence="2" id="KW-0732">Signal</keyword>
<reference evidence="3 4" key="1">
    <citation type="submission" date="2022-09" db="EMBL/GenBank/DDBJ databases">
        <authorList>
            <person name="Kop L."/>
        </authorList>
    </citation>
    <scope>NUCLEOTIDE SEQUENCE [LARGE SCALE GENOMIC DNA]</scope>
    <source>
        <strain evidence="3 4">347</strain>
    </source>
</reference>
<dbReference type="InterPro" id="IPR011990">
    <property type="entry name" value="TPR-like_helical_dom_sf"/>
</dbReference>
<name>A0ABM9HGX6_9BACT</name>
<dbReference type="EMBL" id="OX336137">
    <property type="protein sequence ID" value="CAI2719504.1"/>
    <property type="molecule type" value="Genomic_DNA"/>
</dbReference>
<dbReference type="Gene3D" id="1.25.40.10">
    <property type="entry name" value="Tetratricopeptide repeat domain"/>
    <property type="match status" value="1"/>
</dbReference>
<keyword evidence="1" id="KW-0802">TPR repeat</keyword>
<dbReference type="InterPro" id="IPR019734">
    <property type="entry name" value="TPR_rpt"/>
</dbReference>
<protein>
    <submittedName>
        <fullName evidence="3">TPR domain protein, component of TonB system</fullName>
    </submittedName>
</protein>
<evidence type="ECO:0000256" key="2">
    <source>
        <dbReference type="SAM" id="SignalP"/>
    </source>
</evidence>
<sequence length="125" mass="14047">MTSHFSWKRCLLWAMLLALLAACEKPPAEPLILPAGAEPSSFMFNERGTEYFNQGNYREAVIAYIQATAADPHAGEIHYNIALCRYMLGQEDKLKESLKLAKQYALGNPAILQSPFYLKYMKGDA</sequence>
<feature type="repeat" description="TPR" evidence="1">
    <location>
        <begin position="41"/>
        <end position="74"/>
    </location>
</feature>
<accession>A0ABM9HGX6</accession>
<dbReference type="RefSeq" id="WP_282012333.1">
    <property type="nucleotide sequence ID" value="NZ_OX336137.1"/>
</dbReference>
<gene>
    <name evidence="3" type="ORF">NSPWAT_2648</name>
</gene>
<evidence type="ECO:0000256" key="1">
    <source>
        <dbReference type="PROSITE-ProRule" id="PRU00339"/>
    </source>
</evidence>
<dbReference type="PROSITE" id="PS50005">
    <property type="entry name" value="TPR"/>
    <property type="match status" value="1"/>
</dbReference>
<keyword evidence="4" id="KW-1185">Reference proteome</keyword>
<proteinExistence type="predicted"/>
<evidence type="ECO:0000313" key="4">
    <source>
        <dbReference type="Proteomes" id="UP001157733"/>
    </source>
</evidence>
<dbReference type="SMART" id="SM00028">
    <property type="entry name" value="TPR"/>
    <property type="match status" value="2"/>
</dbReference>
<dbReference type="Proteomes" id="UP001157733">
    <property type="component" value="Chromosome"/>
</dbReference>
<evidence type="ECO:0000313" key="3">
    <source>
        <dbReference type="EMBL" id="CAI2719504.1"/>
    </source>
</evidence>
<feature type="signal peptide" evidence="2">
    <location>
        <begin position="1"/>
        <end position="21"/>
    </location>
</feature>
<dbReference type="Pfam" id="PF13414">
    <property type="entry name" value="TPR_11"/>
    <property type="match status" value="1"/>
</dbReference>
<organism evidence="3 4">
    <name type="scientific">Nitrospina watsonii</name>
    <dbReference type="NCBI Taxonomy" id="1323948"/>
    <lineage>
        <taxon>Bacteria</taxon>
        <taxon>Pseudomonadati</taxon>
        <taxon>Nitrospinota/Tectimicrobiota group</taxon>
        <taxon>Nitrospinota</taxon>
        <taxon>Nitrospinia</taxon>
        <taxon>Nitrospinales</taxon>
        <taxon>Nitrospinaceae</taxon>
        <taxon>Nitrospina</taxon>
    </lineage>
</organism>
<dbReference type="SUPFAM" id="SSF48452">
    <property type="entry name" value="TPR-like"/>
    <property type="match status" value="1"/>
</dbReference>